<dbReference type="EMBL" id="CP015329">
    <property type="protein sequence ID" value="AWG44861.1"/>
    <property type="molecule type" value="Genomic_DNA"/>
</dbReference>
<dbReference type="RefSeq" id="WP_046218595.1">
    <property type="nucleotide sequence ID" value="NZ_CP015329.1"/>
</dbReference>
<reference evidence="2 3" key="1">
    <citation type="journal article" date="2015" name="PLoS ONE">
        <title>Genome Sequence of Bacillus endophyticus and Analysis of Its Companion Mechanism in the Ketogulonigenium vulgare-Bacillus Strain Consortium.</title>
        <authorList>
            <person name="Jia N."/>
            <person name="Du J."/>
            <person name="Ding M.Z."/>
            <person name="Gao F."/>
            <person name="Yuan Y.J."/>
        </authorList>
    </citation>
    <scope>NUCLEOTIDE SEQUENCE [LARGE SCALE GENOMIC DNA]</scope>
    <source>
        <strain evidence="2 3">Hbe603</strain>
        <plasmid evidence="3">pbeh7</plasmid>
    </source>
</reference>
<keyword evidence="3" id="KW-1185">Reference proteome</keyword>
<evidence type="ECO:0000259" key="1">
    <source>
        <dbReference type="Pfam" id="PF05713"/>
    </source>
</evidence>
<dbReference type="OrthoDB" id="2339796at2"/>
<geneLocation type="plasmid" evidence="3">
    <name>pbeh7</name>
</geneLocation>
<feature type="domain" description="Bacterial mobilisation" evidence="1">
    <location>
        <begin position="67"/>
        <end position="115"/>
    </location>
</feature>
<evidence type="ECO:0000313" key="3">
    <source>
        <dbReference type="Proteomes" id="UP000036202"/>
    </source>
</evidence>
<gene>
    <name evidence="2" type="ORF">BEH_26645</name>
</gene>
<dbReference type="AlphaFoldDB" id="A0A2S1M0H5"/>
<keyword evidence="2" id="KW-0614">Plasmid</keyword>
<dbReference type="KEGG" id="beo:BEH_26645"/>
<dbReference type="InterPro" id="IPR008687">
    <property type="entry name" value="MobC"/>
</dbReference>
<dbReference type="Pfam" id="PF05713">
    <property type="entry name" value="MobC"/>
    <property type="match status" value="1"/>
</dbReference>
<organism evidence="2 3">
    <name type="scientific">Priestia filamentosa</name>
    <dbReference type="NCBI Taxonomy" id="1402861"/>
    <lineage>
        <taxon>Bacteria</taxon>
        <taxon>Bacillati</taxon>
        <taxon>Bacillota</taxon>
        <taxon>Bacilli</taxon>
        <taxon>Bacillales</taxon>
        <taxon>Bacillaceae</taxon>
        <taxon>Priestia</taxon>
    </lineage>
</organism>
<proteinExistence type="predicted"/>
<evidence type="ECO:0000313" key="2">
    <source>
        <dbReference type="EMBL" id="AWG44861.1"/>
    </source>
</evidence>
<dbReference type="Proteomes" id="UP000036202">
    <property type="component" value="Plasmid pbeh7"/>
</dbReference>
<protein>
    <recommendedName>
        <fullName evidence="1">Bacterial mobilisation domain-containing protein</fullName>
    </recommendedName>
</protein>
<accession>A0A2S1M0H5</accession>
<sequence length="127" mass="14842">MARQNSIPSIRLDDLEENKLMQLMEQYNMKKTELVRSLIMNAKLKPPLIDKTVGMQMLEDIRKVGTEVNRMGVNINQIAKHLNQQGLKDEHAERLNNTLFQMVKEQQDLKEEVNKVWQQLSTLLAKK</sequence>
<name>A0A2S1M0H5_9BACI</name>